<comment type="caution">
    <text evidence="1">The sequence shown here is derived from an EMBL/GenBank/DDBJ whole genome shotgun (WGS) entry which is preliminary data.</text>
</comment>
<keyword evidence="2" id="KW-1185">Reference proteome</keyword>
<gene>
    <name evidence="1" type="ORF">MML48_3g00001634</name>
</gene>
<dbReference type="Proteomes" id="UP001056778">
    <property type="component" value="Chromosome 3"/>
</dbReference>
<dbReference type="EMBL" id="CM043017">
    <property type="protein sequence ID" value="KAI4465022.1"/>
    <property type="molecule type" value="Genomic_DNA"/>
</dbReference>
<reference evidence="1" key="1">
    <citation type="submission" date="2022-04" db="EMBL/GenBank/DDBJ databases">
        <title>Chromosome-scale genome assembly of Holotrichia oblita Faldermann.</title>
        <authorList>
            <person name="Rongchong L."/>
        </authorList>
    </citation>
    <scope>NUCLEOTIDE SEQUENCE</scope>
    <source>
        <strain evidence="1">81SQS9</strain>
    </source>
</reference>
<evidence type="ECO:0000313" key="2">
    <source>
        <dbReference type="Proteomes" id="UP001056778"/>
    </source>
</evidence>
<name>A0ACB9TDW6_HOLOL</name>
<evidence type="ECO:0000313" key="1">
    <source>
        <dbReference type="EMBL" id="KAI4465022.1"/>
    </source>
</evidence>
<protein>
    <submittedName>
        <fullName evidence="1">Extended synaptotagmin-like protein 2 isoform c</fullName>
    </submittedName>
</protein>
<sequence length="845" mass="95439">MEGSDEEEMQEAYSTKKKMAYKICRICYKKGYELLNLEDSKHNYHHKLSSCIPEIDIYIFKNTGLCKKCAHMLDTAFELRETCLKNEKKSRNEFNKLSSRVTQRTAVNNEGSESITLQTDTNDGNSEVGDLSITETVFCNVCNKEFSSCHDKRIHDYKAHRQLKYKELRNILPPTRDVHNLFGMQLQTSETPQESIETSQYTNVVPVKPKLDQELACNECSIAFTHIHELEYHNLIHLKKASVVGAIYLAGYMHWSVAWFITPVLLLVVRDQMRQDADRRRDIAKVSALTNEKDVILARINDLPAWVYFPDVERAEWLNTIIKQCWPNVNHYAREMVRDKIQPALAKNLNKMKLTGFKFERIILGSVLHGMLRVIMKPLITTVPIVGGLQLFFLNNPSLDFNLVGIADILDMPGLSDILRRIIIEQMASVMVLPNKFPIKLSDIVEAAELKAPEPEGVLRVHVVEAKNLMKKDIGMLGKGKSDPYAVITVGAQEFRTKTIQNTVDPKWDFWCEAVVNSPEAQFLTLKLWDWDAGMPYTNDDPLGRATVEVSNIVRKGQDNMWITLEQAKHGMVHIRLTWLTLSSNYSDLQAALTETQYLRVTSMSTALLVVFVDSAKNLPQARSTSQPDPFTIFTLYKDSKQTAVQMRTSDPVWEQGFTFLVRNPETDTFFVRIEDQKTNSELGSLDINLNTLSNKANLEIVKQPFALLKSGPQSKIILSLRLRILKSGAEEQMQSDQPESALAKAASIDSDVISDPQLTPTMKEATAKMITAETDNLPDDVEEKLTKETSPLISAIPTSSPASVIHRTPSVTSSSGEAGLGRIQLTLRYSVARQRLTVVVNQVA</sequence>
<proteinExistence type="predicted"/>
<organism evidence="1 2">
    <name type="scientific">Holotrichia oblita</name>
    <name type="common">Chafer beetle</name>
    <dbReference type="NCBI Taxonomy" id="644536"/>
    <lineage>
        <taxon>Eukaryota</taxon>
        <taxon>Metazoa</taxon>
        <taxon>Ecdysozoa</taxon>
        <taxon>Arthropoda</taxon>
        <taxon>Hexapoda</taxon>
        <taxon>Insecta</taxon>
        <taxon>Pterygota</taxon>
        <taxon>Neoptera</taxon>
        <taxon>Endopterygota</taxon>
        <taxon>Coleoptera</taxon>
        <taxon>Polyphaga</taxon>
        <taxon>Scarabaeiformia</taxon>
        <taxon>Scarabaeidae</taxon>
        <taxon>Melolonthinae</taxon>
        <taxon>Holotrichia</taxon>
    </lineage>
</organism>
<accession>A0ACB9TDW6</accession>